<gene>
    <name evidence="2" type="ORF">BT96DRAFT_995331</name>
</gene>
<dbReference type="Gene3D" id="3.80.10.10">
    <property type="entry name" value="Ribonuclease Inhibitor"/>
    <property type="match status" value="2"/>
</dbReference>
<dbReference type="Proteomes" id="UP000799118">
    <property type="component" value="Unassembled WGS sequence"/>
</dbReference>
<dbReference type="InterPro" id="IPR001810">
    <property type="entry name" value="F-box_dom"/>
</dbReference>
<feature type="domain" description="F-box" evidence="1">
    <location>
        <begin position="752"/>
        <end position="792"/>
    </location>
</feature>
<evidence type="ECO:0000259" key="1">
    <source>
        <dbReference type="SMART" id="SM00256"/>
    </source>
</evidence>
<proteinExistence type="predicted"/>
<feature type="domain" description="F-box" evidence="1">
    <location>
        <begin position="299"/>
        <end position="339"/>
    </location>
</feature>
<name>A0A6A4HKC0_9AGAR</name>
<accession>A0A6A4HKC0</accession>
<dbReference type="InterPro" id="IPR032675">
    <property type="entry name" value="LRR_dom_sf"/>
</dbReference>
<reference evidence="2" key="1">
    <citation type="journal article" date="2019" name="Environ. Microbiol.">
        <title>Fungal ecological strategies reflected in gene transcription - a case study of two litter decomposers.</title>
        <authorList>
            <person name="Barbi F."/>
            <person name="Kohler A."/>
            <person name="Barry K."/>
            <person name="Baskaran P."/>
            <person name="Daum C."/>
            <person name="Fauchery L."/>
            <person name="Ihrmark K."/>
            <person name="Kuo A."/>
            <person name="LaButti K."/>
            <person name="Lipzen A."/>
            <person name="Morin E."/>
            <person name="Grigoriev I.V."/>
            <person name="Henrissat B."/>
            <person name="Lindahl B."/>
            <person name="Martin F."/>
        </authorList>
    </citation>
    <scope>NUCLEOTIDE SEQUENCE</scope>
    <source>
        <strain evidence="2">JB14</strain>
    </source>
</reference>
<dbReference type="SUPFAM" id="SSF52047">
    <property type="entry name" value="RNI-like"/>
    <property type="match status" value="1"/>
</dbReference>
<protein>
    <recommendedName>
        <fullName evidence="1">F-box domain-containing protein</fullName>
    </recommendedName>
</protein>
<evidence type="ECO:0000313" key="3">
    <source>
        <dbReference type="Proteomes" id="UP000799118"/>
    </source>
</evidence>
<evidence type="ECO:0000313" key="2">
    <source>
        <dbReference type="EMBL" id="KAE9397898.1"/>
    </source>
</evidence>
<organism evidence="2 3">
    <name type="scientific">Gymnopus androsaceus JB14</name>
    <dbReference type="NCBI Taxonomy" id="1447944"/>
    <lineage>
        <taxon>Eukaryota</taxon>
        <taxon>Fungi</taxon>
        <taxon>Dikarya</taxon>
        <taxon>Basidiomycota</taxon>
        <taxon>Agaricomycotina</taxon>
        <taxon>Agaricomycetes</taxon>
        <taxon>Agaricomycetidae</taxon>
        <taxon>Agaricales</taxon>
        <taxon>Marasmiineae</taxon>
        <taxon>Omphalotaceae</taxon>
        <taxon>Gymnopus</taxon>
    </lineage>
</organism>
<keyword evidence="3" id="KW-1185">Reference proteome</keyword>
<dbReference type="AlphaFoldDB" id="A0A6A4HKC0"/>
<dbReference type="EMBL" id="ML769490">
    <property type="protein sequence ID" value="KAE9397898.1"/>
    <property type="molecule type" value="Genomic_DNA"/>
</dbReference>
<dbReference type="SMART" id="SM00256">
    <property type="entry name" value="FBOX"/>
    <property type="match status" value="2"/>
</dbReference>
<sequence length="1214" mass="136645">MVENQSQTVRNLIFFDRWRKVCSEPTAAPEYPGPIAAVWNFKRRRSVIQLVAVATSTVEAILSYHSFFTQHLLRTLQLPFPIVWMVIDCSLFDINGKGNVVIPFFTAPPLSGLTSSNPQKEFGIGVVRYAADACCWVVPVDQLGLSDTEDYVECNSWDPNPLVSGIVVSKHEKPFLARKYDALATGVNLGLLRVEDAIAVSQSASVCRMNGWQSDIAAGCILTHIMNTLHHEPPSQSHGSMCAAALFQDLYDFLARVKQDHILIMLHSVYMTDDPDDGRVIRLSVDVESKHPLFPTMNLPLETINKIARHCPRGTLRSLAMVSRQLRAGSLPQLYRNLTFIDHYVLMESASVLFTGTFPFPYVQRVTLGGLLNHAAPSGITRFNPIFNGAKALPNFSALVTHGTALRTLVLHRVSLPQQGLIALSNLTNLETLDVAECVLHLPSRGDLEKVHIHALNVYLTNNVWGKTLDDVVSYDLILVTLCKTVRHLRLDFNSNVAIPLITNNIPVTMSSSLEVVELVSRRHNWNSVKMPVATLITAFIQLLGCISHVSKLSVCGAYIHLDRQDLPPSLFPNLKEFTGQLSILPAASLSCQLLIKLSFTNHSMLCLMDTNKFLYTFPSVTEFQLSFKHWHCSSFPTLFSRFPALKHLRYYFFSGVISMTDFDNLATSHLYNARNLQTLVMGNFVDKQVYPRFSTSPYHYYDSRRAVALATWSSTLPLLTSVSLAYDAVWQKTEDVTLPLMSTTFNIGRDLATELVSEVASHYDKGTDLLALSLVSKKFHYATLPKLCSDMVFTKPQLFLQSKSLWSSHTFPRGAVHRVVIGKPALYISHGRDPRYIADQARFDATQDVIINSLTEFLPTLTCLTTLVIRRTHLPSEGLTVILRSNVWNASLHCCSLDLVVLALCKSVNHATIDFNARIATPVIGEAYNIDLSPSLKTLEIISHACSWRSVFSSPLAVGRAYIDILRRVSEVKNLVMRGSYVRLNEPDVPVSILPKLTHLSCHLAVLPIARASLSTITELTLTDVGLPKMKALEPFFYIFPAVTRLRICYQYWSKSSLRRTFIQFPVLQHLEYFYVTGFITELEFKRLAITHLIGAHYLRTLVIASLDDEHIHHCYPRAPCHYYSPACASALVMWSMVLPHLIFVSLAPDSHWLRRDDGAWELHGDRLRRWHHHHDWPRPNDLVNQPNYTARDLGLDGTICTRQNLQHWIAHA</sequence>